<gene>
    <name evidence="1" type="ORF">DB44_EV00040</name>
</gene>
<dbReference type="EMBL" id="JSAN01000119">
    <property type="protein sequence ID" value="KIC71061.1"/>
    <property type="molecule type" value="Genomic_DNA"/>
</dbReference>
<proteinExistence type="predicted"/>
<accession>A0A0C1JKE3</accession>
<sequence length="120" mass="13916">MNNINSINSSTCHSDSLLQKSSKFVNRSSFSRPNEEIFSKKFSSARFVNVIQPIFKFLSQLFECIYHYTRLLAKGLISIKTKLIGMDLHFHLFTKVVNVNVYQSCRHLENPHSENMCLVK</sequence>
<dbReference type="Proteomes" id="UP000031465">
    <property type="component" value="Unassembled WGS sequence"/>
</dbReference>
<comment type="caution">
    <text evidence="1">The sequence shown here is derived from an EMBL/GenBank/DDBJ whole genome shotgun (WGS) entry which is preliminary data.</text>
</comment>
<evidence type="ECO:0000313" key="1">
    <source>
        <dbReference type="EMBL" id="KIC71061.1"/>
    </source>
</evidence>
<name>A0A0C1JKE3_9BACT</name>
<reference evidence="1 2" key="1">
    <citation type="journal article" date="2014" name="Mol. Biol. Evol.">
        <title>Massive expansion of Ubiquitination-related gene families within the Chlamydiae.</title>
        <authorList>
            <person name="Domman D."/>
            <person name="Collingro A."/>
            <person name="Lagkouvardos I."/>
            <person name="Gehre L."/>
            <person name="Weinmaier T."/>
            <person name="Rattei T."/>
            <person name="Subtil A."/>
            <person name="Horn M."/>
        </authorList>
    </citation>
    <scope>NUCLEOTIDE SEQUENCE [LARGE SCALE GENOMIC DNA]</scope>
    <source>
        <strain evidence="1 2">EI2</strain>
    </source>
</reference>
<organism evidence="1 2">
    <name type="scientific">Candidatus Protochlamydia amoebophila</name>
    <dbReference type="NCBI Taxonomy" id="362787"/>
    <lineage>
        <taxon>Bacteria</taxon>
        <taxon>Pseudomonadati</taxon>
        <taxon>Chlamydiota</taxon>
        <taxon>Chlamydiia</taxon>
        <taxon>Parachlamydiales</taxon>
        <taxon>Parachlamydiaceae</taxon>
        <taxon>Candidatus Protochlamydia</taxon>
    </lineage>
</organism>
<dbReference type="AlphaFoldDB" id="A0A0C1JKE3"/>
<protein>
    <submittedName>
        <fullName evidence="1">Uncharacterized protein</fullName>
    </submittedName>
</protein>
<dbReference type="RefSeq" id="WP_039360078.1">
    <property type="nucleotide sequence ID" value="NZ_JSAN01000119.1"/>
</dbReference>
<evidence type="ECO:0000313" key="2">
    <source>
        <dbReference type="Proteomes" id="UP000031465"/>
    </source>
</evidence>